<feature type="chain" id="PRO_5021478808" description="Platelet-derived growth factor (PDGF) family profile domain-containing protein" evidence="1">
    <location>
        <begin position="21"/>
        <end position="133"/>
    </location>
</feature>
<name>A0A4Y2EVP8_ARAVE</name>
<keyword evidence="4" id="KW-1185">Reference proteome</keyword>
<dbReference type="OrthoDB" id="6370328at2759"/>
<evidence type="ECO:0000256" key="1">
    <source>
        <dbReference type="SAM" id="SignalP"/>
    </source>
</evidence>
<dbReference type="PROSITE" id="PS50278">
    <property type="entry name" value="PDGF_2"/>
    <property type="match status" value="1"/>
</dbReference>
<dbReference type="PANTHER" id="PTHR21719:SF1">
    <property type="entry name" value="FI06402P-RELATED"/>
    <property type="match status" value="1"/>
</dbReference>
<protein>
    <recommendedName>
        <fullName evidence="2">Platelet-derived growth factor (PDGF) family profile domain-containing protein</fullName>
    </recommendedName>
</protein>
<proteinExistence type="predicted"/>
<dbReference type="GO" id="GO:0008083">
    <property type="term" value="F:growth factor activity"/>
    <property type="evidence" value="ECO:0007669"/>
    <property type="project" value="InterPro"/>
</dbReference>
<dbReference type="SUPFAM" id="SSF57501">
    <property type="entry name" value="Cystine-knot cytokines"/>
    <property type="match status" value="1"/>
</dbReference>
<organism evidence="3 4">
    <name type="scientific">Araneus ventricosus</name>
    <name type="common">Orbweaver spider</name>
    <name type="synonym">Epeira ventricosa</name>
    <dbReference type="NCBI Taxonomy" id="182803"/>
    <lineage>
        <taxon>Eukaryota</taxon>
        <taxon>Metazoa</taxon>
        <taxon>Ecdysozoa</taxon>
        <taxon>Arthropoda</taxon>
        <taxon>Chelicerata</taxon>
        <taxon>Arachnida</taxon>
        <taxon>Araneae</taxon>
        <taxon>Araneomorphae</taxon>
        <taxon>Entelegynae</taxon>
        <taxon>Araneoidea</taxon>
        <taxon>Araneidae</taxon>
        <taxon>Araneus</taxon>
    </lineage>
</organism>
<sequence length="133" mass="15293">MRLKILCLSLFASLLVSVEPKPKFDNETIIAGVMAHFHRVFEKVTCKVPQPRVFKLETEELRAMPHATIIHRCGESTGCCDFFTERCVAKKKERVKLLAFVMPRNGRGENIVQEFVFTNHTECYCESIMDTPK</sequence>
<comment type="caution">
    <text evidence="3">The sequence shown here is derived from an EMBL/GenBank/DDBJ whole genome shotgun (WGS) entry which is preliminary data.</text>
</comment>
<keyword evidence="1" id="KW-0732">Signal</keyword>
<feature type="domain" description="Platelet-derived growth factor (PDGF) family profile" evidence="2">
    <location>
        <begin position="54"/>
        <end position="130"/>
    </location>
</feature>
<dbReference type="Gene3D" id="2.10.90.10">
    <property type="entry name" value="Cystine-knot cytokines"/>
    <property type="match status" value="1"/>
</dbReference>
<evidence type="ECO:0000259" key="2">
    <source>
        <dbReference type="PROSITE" id="PS50278"/>
    </source>
</evidence>
<feature type="signal peptide" evidence="1">
    <location>
        <begin position="1"/>
        <end position="20"/>
    </location>
</feature>
<dbReference type="GO" id="GO:0016020">
    <property type="term" value="C:membrane"/>
    <property type="evidence" value="ECO:0007669"/>
    <property type="project" value="InterPro"/>
</dbReference>
<dbReference type="GO" id="GO:0035099">
    <property type="term" value="P:hemocyte migration"/>
    <property type="evidence" value="ECO:0007669"/>
    <property type="project" value="TreeGrafter"/>
</dbReference>
<gene>
    <name evidence="3" type="ORF">AVEN_150072_1</name>
</gene>
<dbReference type="InterPro" id="IPR000072">
    <property type="entry name" value="PDGF/VEGF_dom"/>
</dbReference>
<dbReference type="Proteomes" id="UP000499080">
    <property type="component" value="Unassembled WGS sequence"/>
</dbReference>
<evidence type="ECO:0000313" key="3">
    <source>
        <dbReference type="EMBL" id="GBM32086.1"/>
    </source>
</evidence>
<evidence type="ECO:0000313" key="4">
    <source>
        <dbReference type="Proteomes" id="UP000499080"/>
    </source>
</evidence>
<dbReference type="AlphaFoldDB" id="A0A4Y2EVP8"/>
<accession>A0A4Y2EVP8</accession>
<dbReference type="PANTHER" id="PTHR21719">
    <property type="entry name" value="FI06402P-RELATED"/>
    <property type="match status" value="1"/>
</dbReference>
<dbReference type="InterPro" id="IPR029034">
    <property type="entry name" value="Cystine-knot_cytokine"/>
</dbReference>
<dbReference type="EMBL" id="BGPR01000698">
    <property type="protein sequence ID" value="GBM32086.1"/>
    <property type="molecule type" value="Genomic_DNA"/>
</dbReference>
<reference evidence="3 4" key="1">
    <citation type="journal article" date="2019" name="Sci. Rep.">
        <title>Orb-weaving spider Araneus ventricosus genome elucidates the spidroin gene catalogue.</title>
        <authorList>
            <person name="Kono N."/>
            <person name="Nakamura H."/>
            <person name="Ohtoshi R."/>
            <person name="Moran D.A.P."/>
            <person name="Shinohara A."/>
            <person name="Yoshida Y."/>
            <person name="Fujiwara M."/>
            <person name="Mori M."/>
            <person name="Tomita M."/>
            <person name="Arakawa K."/>
        </authorList>
    </citation>
    <scope>NUCLEOTIDE SEQUENCE [LARGE SCALE GENOMIC DNA]</scope>
</reference>